<dbReference type="InParanoid" id="A0A6L2QA49"/>
<dbReference type="InterPro" id="IPR051217">
    <property type="entry name" value="Insect_Cuticle_Struc_Prot"/>
</dbReference>
<dbReference type="Pfam" id="PF00379">
    <property type="entry name" value="Chitin_bind_4"/>
    <property type="match status" value="1"/>
</dbReference>
<dbReference type="GO" id="GO:0042302">
    <property type="term" value="F:structural constituent of cuticle"/>
    <property type="evidence" value="ECO:0007669"/>
    <property type="project" value="UniProtKB-UniRule"/>
</dbReference>
<keyword evidence="3" id="KW-0732">Signal</keyword>
<dbReference type="GO" id="GO:0031012">
    <property type="term" value="C:extracellular matrix"/>
    <property type="evidence" value="ECO:0007669"/>
    <property type="project" value="TreeGrafter"/>
</dbReference>
<feature type="non-terminal residue" evidence="4">
    <location>
        <position position="1"/>
    </location>
</feature>
<evidence type="ECO:0008006" key="6">
    <source>
        <dbReference type="Google" id="ProtNLM"/>
    </source>
</evidence>
<evidence type="ECO:0000313" key="4">
    <source>
        <dbReference type="EMBL" id="GFG38697.1"/>
    </source>
</evidence>
<dbReference type="PANTHER" id="PTHR12236">
    <property type="entry name" value="STRUCTURAL CONTITUENT OF CUTICLE"/>
    <property type="match status" value="1"/>
</dbReference>
<keyword evidence="5" id="KW-1185">Reference proteome</keyword>
<dbReference type="InterPro" id="IPR031311">
    <property type="entry name" value="CHIT_BIND_RR_consensus"/>
</dbReference>
<name>A0A6L2QA49_COPFO</name>
<dbReference type="PROSITE" id="PS51155">
    <property type="entry name" value="CHIT_BIND_RR_2"/>
    <property type="match status" value="1"/>
</dbReference>
<keyword evidence="1 2" id="KW-0193">Cuticle</keyword>
<gene>
    <name evidence="4" type="ORF">Cfor_07012</name>
</gene>
<dbReference type="OrthoDB" id="6595597at2759"/>
<sequence length="294" mass="33082">TLSLILVLIGSTLHTKVTSVKKDASEIKSIETIQPEDVKETSRISRQLSPLYTLDRTIKQQYQHIPLSVAAYGGDTLEQATLSGNDAHYITQLQEHYQNLPRTQQLQILAALQAAKQPKSPVYHATPLQPYGALLKQTSGDSFEEKTVLVTPKPIVQHQDDQPDEEKEAGGHIYHTTINNAVGKHTEVIIPEPKYASVVYKSLYQDQQSLQHRDEQEEPKNYAAKYQFGYQVRDPQHGTFFGHVEARDGHHTKGHYHVLLPDGRLQNVQYWADLSGYHAQVSYNAAAKHPAALH</sequence>
<evidence type="ECO:0000313" key="5">
    <source>
        <dbReference type="Proteomes" id="UP000502823"/>
    </source>
</evidence>
<feature type="signal peptide" evidence="3">
    <location>
        <begin position="1"/>
        <end position="19"/>
    </location>
</feature>
<dbReference type="InterPro" id="IPR000618">
    <property type="entry name" value="Insect_cuticle"/>
</dbReference>
<comment type="caution">
    <text evidence="4">The sequence shown here is derived from an EMBL/GenBank/DDBJ whole genome shotgun (WGS) entry which is preliminary data.</text>
</comment>
<proteinExistence type="predicted"/>
<evidence type="ECO:0000256" key="2">
    <source>
        <dbReference type="PROSITE-ProRule" id="PRU00497"/>
    </source>
</evidence>
<accession>A0A6L2QA49</accession>
<dbReference type="EMBL" id="BLKM01012995">
    <property type="protein sequence ID" value="GFG38697.1"/>
    <property type="molecule type" value="Genomic_DNA"/>
</dbReference>
<dbReference type="Proteomes" id="UP000502823">
    <property type="component" value="Unassembled WGS sequence"/>
</dbReference>
<dbReference type="AlphaFoldDB" id="A0A6L2QA49"/>
<dbReference type="PANTHER" id="PTHR12236:SF79">
    <property type="entry name" value="CUTICULAR PROTEIN 50CB-RELATED"/>
    <property type="match status" value="1"/>
</dbReference>
<organism evidence="4 5">
    <name type="scientific">Coptotermes formosanus</name>
    <name type="common">Formosan subterranean termite</name>
    <dbReference type="NCBI Taxonomy" id="36987"/>
    <lineage>
        <taxon>Eukaryota</taxon>
        <taxon>Metazoa</taxon>
        <taxon>Ecdysozoa</taxon>
        <taxon>Arthropoda</taxon>
        <taxon>Hexapoda</taxon>
        <taxon>Insecta</taxon>
        <taxon>Pterygota</taxon>
        <taxon>Neoptera</taxon>
        <taxon>Polyneoptera</taxon>
        <taxon>Dictyoptera</taxon>
        <taxon>Blattodea</taxon>
        <taxon>Blattoidea</taxon>
        <taxon>Termitoidae</taxon>
        <taxon>Rhinotermitidae</taxon>
        <taxon>Coptotermes</taxon>
    </lineage>
</organism>
<evidence type="ECO:0000256" key="1">
    <source>
        <dbReference type="ARBA" id="ARBA00022460"/>
    </source>
</evidence>
<protein>
    <recommendedName>
        <fullName evidence="6">Cuticle protein</fullName>
    </recommendedName>
</protein>
<dbReference type="GO" id="GO:0005615">
    <property type="term" value="C:extracellular space"/>
    <property type="evidence" value="ECO:0007669"/>
    <property type="project" value="TreeGrafter"/>
</dbReference>
<reference evidence="5" key="1">
    <citation type="submission" date="2020-01" db="EMBL/GenBank/DDBJ databases">
        <title>Draft genome sequence of the Termite Coptotermes fromosanus.</title>
        <authorList>
            <person name="Itakura S."/>
            <person name="Yosikawa Y."/>
            <person name="Umezawa K."/>
        </authorList>
    </citation>
    <scope>NUCLEOTIDE SEQUENCE [LARGE SCALE GENOMIC DNA]</scope>
</reference>
<dbReference type="PROSITE" id="PS00233">
    <property type="entry name" value="CHIT_BIND_RR_1"/>
    <property type="match status" value="1"/>
</dbReference>
<feature type="chain" id="PRO_5026647834" description="Cuticle protein" evidence="3">
    <location>
        <begin position="20"/>
        <end position="294"/>
    </location>
</feature>
<evidence type="ECO:0000256" key="3">
    <source>
        <dbReference type="SAM" id="SignalP"/>
    </source>
</evidence>